<dbReference type="AlphaFoldDB" id="B8ERV8"/>
<evidence type="ECO:0000313" key="2">
    <source>
        <dbReference type="EMBL" id="ACK51656.1"/>
    </source>
</evidence>
<dbReference type="eggNOG" id="COG4123">
    <property type="taxonomic scope" value="Bacteria"/>
</dbReference>
<dbReference type="NCBIfam" id="TIGR01444">
    <property type="entry name" value="fkbM_fam"/>
    <property type="match status" value="1"/>
</dbReference>
<keyword evidence="2" id="KW-0489">Methyltransferase</keyword>
<feature type="domain" description="Methyltransferase FkbM" evidence="1">
    <location>
        <begin position="54"/>
        <end position="214"/>
    </location>
</feature>
<dbReference type="InterPro" id="IPR006342">
    <property type="entry name" value="FkbM_mtfrase"/>
</dbReference>
<sequence length="265" mass="29711">MALLKLRFAERDFVLDDCDGADLVARQMQQGFYEAPLPMLTMAIIARNQGLFLDVGANDGLYSVLAGITRPDARIVAFEPYPPALDILKINVAANGLSDRVDIRPIALSDSEGLAVLYMPDQRHGLLETSSTLERNFRPNDQKTLEATKAQLDNVELPGSVGLIKADIEGHELAFLEGARKTIARDRPFVFIEVLPPNPHHMVGLTKFIQQMGYMDFCLRKEVAIYSENVAHDPLAWNHALVPRDRLDLFKQACEAHHLRLVRSW</sequence>
<dbReference type="Proteomes" id="UP000002257">
    <property type="component" value="Chromosome"/>
</dbReference>
<dbReference type="GO" id="GO:0008168">
    <property type="term" value="F:methyltransferase activity"/>
    <property type="evidence" value="ECO:0007669"/>
    <property type="project" value="UniProtKB-KW"/>
</dbReference>
<keyword evidence="2" id="KW-0808">Transferase</keyword>
<dbReference type="InterPro" id="IPR052514">
    <property type="entry name" value="SAM-dependent_MTase"/>
</dbReference>
<dbReference type="PANTHER" id="PTHR34203:SF15">
    <property type="entry name" value="SLL1173 PROTEIN"/>
    <property type="match status" value="1"/>
</dbReference>
<dbReference type="Pfam" id="PF05050">
    <property type="entry name" value="Methyltransf_21"/>
    <property type="match status" value="1"/>
</dbReference>
<dbReference type="PANTHER" id="PTHR34203">
    <property type="entry name" value="METHYLTRANSFERASE, FKBM FAMILY PROTEIN"/>
    <property type="match status" value="1"/>
</dbReference>
<keyword evidence="3" id="KW-1185">Reference proteome</keyword>
<dbReference type="KEGG" id="msl:Msil_2734"/>
<reference evidence="2 3" key="1">
    <citation type="journal article" date="2010" name="J. Bacteriol.">
        <title>Complete genome sequence of the aerobic facultative methanotroph Methylocella silvestris BL2.</title>
        <authorList>
            <person name="Chen Y."/>
            <person name="Crombie A."/>
            <person name="Rahman M.T."/>
            <person name="Dedysh S.N."/>
            <person name="Liesack W."/>
            <person name="Stott M.B."/>
            <person name="Alam M."/>
            <person name="Theisen A.R."/>
            <person name="Murrell J.C."/>
            <person name="Dunfield P.F."/>
        </authorList>
    </citation>
    <scope>NUCLEOTIDE SEQUENCE [LARGE SCALE GENOMIC DNA]</scope>
    <source>
        <strain evidence="3">DSM 15510 / CIP 108128 / LMG 27833 / NCIMB 13906 / BL2</strain>
    </source>
</reference>
<gene>
    <name evidence="2" type="ordered locus">Msil_2734</name>
</gene>
<protein>
    <submittedName>
        <fullName evidence="2">Methyltransferase FkbM family</fullName>
    </submittedName>
</protein>
<name>B8ERV8_METSB</name>
<accession>B8ERV8</accession>
<dbReference type="GO" id="GO:0032259">
    <property type="term" value="P:methylation"/>
    <property type="evidence" value="ECO:0007669"/>
    <property type="project" value="UniProtKB-KW"/>
</dbReference>
<proteinExistence type="predicted"/>
<organism evidence="2 3">
    <name type="scientific">Methylocella silvestris (strain DSM 15510 / CIP 108128 / LMG 27833 / NCIMB 13906 / BL2)</name>
    <dbReference type="NCBI Taxonomy" id="395965"/>
    <lineage>
        <taxon>Bacteria</taxon>
        <taxon>Pseudomonadati</taxon>
        <taxon>Pseudomonadota</taxon>
        <taxon>Alphaproteobacteria</taxon>
        <taxon>Hyphomicrobiales</taxon>
        <taxon>Beijerinckiaceae</taxon>
        <taxon>Methylocella</taxon>
    </lineage>
</organism>
<dbReference type="Gene3D" id="3.40.50.150">
    <property type="entry name" value="Vaccinia Virus protein VP39"/>
    <property type="match status" value="1"/>
</dbReference>
<dbReference type="OrthoDB" id="4104638at2"/>
<dbReference type="STRING" id="395965.Msil_2734"/>
<dbReference type="EMBL" id="CP001280">
    <property type="protein sequence ID" value="ACK51656.1"/>
    <property type="molecule type" value="Genomic_DNA"/>
</dbReference>
<dbReference type="InterPro" id="IPR029063">
    <property type="entry name" value="SAM-dependent_MTases_sf"/>
</dbReference>
<dbReference type="SUPFAM" id="SSF53335">
    <property type="entry name" value="S-adenosyl-L-methionine-dependent methyltransferases"/>
    <property type="match status" value="1"/>
</dbReference>
<dbReference type="HOGENOM" id="CLU_1048929_0_0_5"/>
<evidence type="ECO:0000313" key="3">
    <source>
        <dbReference type="Proteomes" id="UP000002257"/>
    </source>
</evidence>
<dbReference type="RefSeq" id="WP_012591725.1">
    <property type="nucleotide sequence ID" value="NC_011666.1"/>
</dbReference>
<evidence type="ECO:0000259" key="1">
    <source>
        <dbReference type="Pfam" id="PF05050"/>
    </source>
</evidence>